<protein>
    <recommendedName>
        <fullName evidence="2">YCII-related domain-containing protein</fullName>
    </recommendedName>
</protein>
<accession>A0A231GXV4</accession>
<evidence type="ECO:0000259" key="2">
    <source>
        <dbReference type="Pfam" id="PF03795"/>
    </source>
</evidence>
<sequence>MRYLMLIRLDPAAAPVQGPDPAMAEDMGRLLEEMTKAGVLLDTAGLRPVEEGVRVRQTGGKQTVLDGPFSESKEVIGGYCLLQTRSQDEAMEWGSRFLRLHGPEWDIELEIRRLDDQA</sequence>
<reference evidence="3 4" key="1">
    <citation type="submission" date="2017-07" db="EMBL/GenBank/DDBJ databases">
        <title>First draft Genome Sequence of Nocardia cerradoensis isolated from human infection.</title>
        <authorList>
            <person name="Carrasco G."/>
        </authorList>
    </citation>
    <scope>NUCLEOTIDE SEQUENCE [LARGE SCALE GENOMIC DNA]</scope>
    <source>
        <strain evidence="3 4">CNM20130759</strain>
    </source>
</reference>
<comment type="similarity">
    <text evidence="1">Belongs to the YciI family.</text>
</comment>
<gene>
    <name evidence="3" type="ORF">B7C42_06354</name>
</gene>
<dbReference type="PANTHER" id="PTHR35174:SF1">
    <property type="entry name" value="BLL0086 PROTEIN"/>
    <property type="match status" value="1"/>
</dbReference>
<name>A0A231GXV4_9NOCA</name>
<dbReference type="SUPFAM" id="SSF54909">
    <property type="entry name" value="Dimeric alpha+beta barrel"/>
    <property type="match status" value="1"/>
</dbReference>
<evidence type="ECO:0000313" key="4">
    <source>
        <dbReference type="Proteomes" id="UP000215506"/>
    </source>
</evidence>
<dbReference type="InterPro" id="IPR005545">
    <property type="entry name" value="YCII"/>
</dbReference>
<dbReference type="RefSeq" id="WP_094027560.1">
    <property type="nucleotide sequence ID" value="NZ_NGAF01000019.1"/>
</dbReference>
<dbReference type="AlphaFoldDB" id="A0A231GXV4"/>
<dbReference type="PANTHER" id="PTHR35174">
    <property type="entry name" value="BLL7171 PROTEIN-RELATED"/>
    <property type="match status" value="1"/>
</dbReference>
<dbReference type="EMBL" id="NGAF01000019">
    <property type="protein sequence ID" value="OXR41463.1"/>
    <property type="molecule type" value="Genomic_DNA"/>
</dbReference>
<dbReference type="Proteomes" id="UP000215506">
    <property type="component" value="Unassembled WGS sequence"/>
</dbReference>
<comment type="caution">
    <text evidence="3">The sequence shown here is derived from an EMBL/GenBank/DDBJ whole genome shotgun (WGS) entry which is preliminary data.</text>
</comment>
<organism evidence="3 4">
    <name type="scientific">Nocardia cerradoensis</name>
    <dbReference type="NCBI Taxonomy" id="85688"/>
    <lineage>
        <taxon>Bacteria</taxon>
        <taxon>Bacillati</taxon>
        <taxon>Actinomycetota</taxon>
        <taxon>Actinomycetes</taxon>
        <taxon>Mycobacteriales</taxon>
        <taxon>Nocardiaceae</taxon>
        <taxon>Nocardia</taxon>
    </lineage>
</organism>
<evidence type="ECO:0000313" key="3">
    <source>
        <dbReference type="EMBL" id="OXR41463.1"/>
    </source>
</evidence>
<dbReference type="Gene3D" id="3.30.70.1060">
    <property type="entry name" value="Dimeric alpha+beta barrel"/>
    <property type="match status" value="1"/>
</dbReference>
<feature type="domain" description="YCII-related" evidence="2">
    <location>
        <begin position="1"/>
        <end position="95"/>
    </location>
</feature>
<dbReference type="InterPro" id="IPR011008">
    <property type="entry name" value="Dimeric_a/b-barrel"/>
</dbReference>
<evidence type="ECO:0000256" key="1">
    <source>
        <dbReference type="ARBA" id="ARBA00007689"/>
    </source>
</evidence>
<keyword evidence="4" id="KW-1185">Reference proteome</keyword>
<proteinExistence type="inferred from homology"/>
<dbReference type="Pfam" id="PF03795">
    <property type="entry name" value="YCII"/>
    <property type="match status" value="1"/>
</dbReference>